<dbReference type="InterPro" id="IPR027328">
    <property type="entry name" value="MAPRE"/>
</dbReference>
<dbReference type="PROSITE" id="PS50021">
    <property type="entry name" value="CH"/>
    <property type="match status" value="1"/>
</dbReference>
<dbReference type="InterPro" id="IPR036872">
    <property type="entry name" value="CH_dom_sf"/>
</dbReference>
<evidence type="ECO:0000256" key="6">
    <source>
        <dbReference type="ARBA" id="ARBA00022776"/>
    </source>
</evidence>
<keyword evidence="4" id="KW-0132">Cell division</keyword>
<keyword evidence="7" id="KW-0206">Cytoskeleton</keyword>
<evidence type="ECO:0000256" key="1">
    <source>
        <dbReference type="ARBA" id="ARBA00004245"/>
    </source>
</evidence>
<dbReference type="PANTHER" id="PTHR10623">
    <property type="entry name" value="MICROTUBULE-ASSOCIATED PROTEIN RP/EB FAMILY MEMBER"/>
    <property type="match status" value="1"/>
</dbReference>
<keyword evidence="8" id="KW-0131">Cell cycle</keyword>
<keyword evidence="3" id="KW-0963">Cytoplasm</keyword>
<protein>
    <submittedName>
        <fullName evidence="10">Microtubule-binding protein</fullName>
    </submittedName>
</protein>
<evidence type="ECO:0000313" key="10">
    <source>
        <dbReference type="EMBL" id="KAI6660284.1"/>
    </source>
</evidence>
<evidence type="ECO:0000256" key="4">
    <source>
        <dbReference type="ARBA" id="ARBA00022618"/>
    </source>
</evidence>
<comment type="caution">
    <text evidence="10">The sequence shown here is derived from an EMBL/GenBank/DDBJ whole genome shotgun (WGS) entry which is preliminary data.</text>
</comment>
<keyword evidence="6" id="KW-0498">Mitosis</keyword>
<evidence type="ECO:0000256" key="7">
    <source>
        <dbReference type="ARBA" id="ARBA00023212"/>
    </source>
</evidence>
<proteinExistence type="inferred from homology"/>
<name>A0AAV7KGQ0_9METZ</name>
<evidence type="ECO:0000256" key="3">
    <source>
        <dbReference type="ARBA" id="ARBA00022490"/>
    </source>
</evidence>
<dbReference type="SUPFAM" id="SSF47576">
    <property type="entry name" value="Calponin-homology domain, CH-domain"/>
    <property type="match status" value="1"/>
</dbReference>
<comment type="similarity">
    <text evidence="2">Belongs to the MAPRE family.</text>
</comment>
<evidence type="ECO:0000259" key="9">
    <source>
        <dbReference type="PROSITE" id="PS50021"/>
    </source>
</evidence>
<dbReference type="Proteomes" id="UP001165289">
    <property type="component" value="Unassembled WGS sequence"/>
</dbReference>
<dbReference type="GO" id="GO:0051301">
    <property type="term" value="P:cell division"/>
    <property type="evidence" value="ECO:0007669"/>
    <property type="project" value="UniProtKB-KW"/>
</dbReference>
<dbReference type="CDD" id="cd00014">
    <property type="entry name" value="CH_SF"/>
    <property type="match status" value="1"/>
</dbReference>
<evidence type="ECO:0000313" key="11">
    <source>
        <dbReference type="Proteomes" id="UP001165289"/>
    </source>
</evidence>
<dbReference type="FunFam" id="1.10.418.10:FF:000028">
    <property type="entry name" value="RP/EB family microtubule-associated protein"/>
    <property type="match status" value="1"/>
</dbReference>
<evidence type="ECO:0000256" key="2">
    <source>
        <dbReference type="ARBA" id="ARBA00010729"/>
    </source>
</evidence>
<keyword evidence="11" id="KW-1185">Reference proteome</keyword>
<sequence length="273" mass="30874">MTTAVNPPPTNLIKPNTTLTGRSEYISWVNDSLKMNLNKIDELCSGAAYCQFIHVLFPDSISLKLVRWNANSEHQYIENFKILQKAFKDLQVTKTVPVEKLVKGHFMENFEFIQWFKVFYDANFTEWPAGYNPKEMREKAIIARPSSTTPSRTPDILSTARLTPTKVPLPYSPSAIATLNPSDSSLREKLNDALSSIGQLKIDNVRLVKENDGLKTSLQLSERDVERVEYLLSAVKQFCTLNMDKAPEQLSSILAISSQPPEQGQLQNHDKTL</sequence>
<gene>
    <name evidence="10" type="ORF">LOD99_13873</name>
</gene>
<evidence type="ECO:0000256" key="8">
    <source>
        <dbReference type="ARBA" id="ARBA00023306"/>
    </source>
</evidence>
<dbReference type="GO" id="GO:0005874">
    <property type="term" value="C:microtubule"/>
    <property type="evidence" value="ECO:0007669"/>
    <property type="project" value="UniProtKB-KW"/>
</dbReference>
<dbReference type="Gene3D" id="1.10.418.10">
    <property type="entry name" value="Calponin-like domain"/>
    <property type="match status" value="1"/>
</dbReference>
<reference evidence="10 11" key="1">
    <citation type="journal article" date="2023" name="BMC Biol.">
        <title>The compact genome of the sponge Oopsacas minuta (Hexactinellida) is lacking key metazoan core genes.</title>
        <authorList>
            <person name="Santini S."/>
            <person name="Schenkelaars Q."/>
            <person name="Jourda C."/>
            <person name="Duchesne M."/>
            <person name="Belahbib H."/>
            <person name="Rocher C."/>
            <person name="Selva M."/>
            <person name="Riesgo A."/>
            <person name="Vervoort M."/>
            <person name="Leys S.P."/>
            <person name="Kodjabachian L."/>
            <person name="Le Bivic A."/>
            <person name="Borchiellini C."/>
            <person name="Claverie J.M."/>
            <person name="Renard E."/>
        </authorList>
    </citation>
    <scope>NUCLEOTIDE SEQUENCE [LARGE SCALE GENOMIC DNA]</scope>
    <source>
        <strain evidence="10">SPO-2</strain>
    </source>
</reference>
<dbReference type="Pfam" id="PF00307">
    <property type="entry name" value="CH"/>
    <property type="match status" value="1"/>
</dbReference>
<evidence type="ECO:0000256" key="5">
    <source>
        <dbReference type="ARBA" id="ARBA00022701"/>
    </source>
</evidence>
<accession>A0AAV7KGQ0</accession>
<dbReference type="AlphaFoldDB" id="A0AAV7KGQ0"/>
<dbReference type="InterPro" id="IPR001715">
    <property type="entry name" value="CH_dom"/>
</dbReference>
<organism evidence="10 11">
    <name type="scientific">Oopsacas minuta</name>
    <dbReference type="NCBI Taxonomy" id="111878"/>
    <lineage>
        <taxon>Eukaryota</taxon>
        <taxon>Metazoa</taxon>
        <taxon>Porifera</taxon>
        <taxon>Hexactinellida</taxon>
        <taxon>Hexasterophora</taxon>
        <taxon>Lyssacinosida</taxon>
        <taxon>Leucopsacidae</taxon>
        <taxon>Oopsacas</taxon>
    </lineage>
</organism>
<feature type="domain" description="Calponin-homology (CH)" evidence="9">
    <location>
        <begin position="19"/>
        <end position="121"/>
    </location>
</feature>
<comment type="subcellular location">
    <subcellularLocation>
        <location evidence="1">Cytoplasm</location>
        <location evidence="1">Cytoskeleton</location>
    </subcellularLocation>
</comment>
<keyword evidence="5" id="KW-0493">Microtubule</keyword>
<dbReference type="EMBL" id="JAKMXF010000033">
    <property type="protein sequence ID" value="KAI6660284.1"/>
    <property type="molecule type" value="Genomic_DNA"/>
</dbReference>
<dbReference type="GO" id="GO:0008017">
    <property type="term" value="F:microtubule binding"/>
    <property type="evidence" value="ECO:0007669"/>
    <property type="project" value="InterPro"/>
</dbReference>